<accession>A0A8R1J051</accession>
<dbReference type="EnsemblMetazoa" id="CJA40731.1">
    <property type="protein sequence ID" value="CJA40731.1"/>
    <property type="gene ID" value="WBGene00216579"/>
</dbReference>
<dbReference type="AlphaFoldDB" id="A0A8R1J051"/>
<name>A0A8R1J051_CAEJA</name>
<evidence type="ECO:0000313" key="1">
    <source>
        <dbReference type="EnsemblMetazoa" id="CJA40731.1"/>
    </source>
</evidence>
<reference evidence="1" key="2">
    <citation type="submission" date="2022-06" db="UniProtKB">
        <authorList>
            <consortium name="EnsemblMetazoa"/>
        </authorList>
    </citation>
    <scope>IDENTIFICATION</scope>
    <source>
        <strain evidence="1">DF5081</strain>
    </source>
</reference>
<dbReference type="Proteomes" id="UP000005237">
    <property type="component" value="Unassembled WGS sequence"/>
</dbReference>
<organism evidence="1 2">
    <name type="scientific">Caenorhabditis japonica</name>
    <dbReference type="NCBI Taxonomy" id="281687"/>
    <lineage>
        <taxon>Eukaryota</taxon>
        <taxon>Metazoa</taxon>
        <taxon>Ecdysozoa</taxon>
        <taxon>Nematoda</taxon>
        <taxon>Chromadorea</taxon>
        <taxon>Rhabditida</taxon>
        <taxon>Rhabditina</taxon>
        <taxon>Rhabditomorpha</taxon>
        <taxon>Rhabditoidea</taxon>
        <taxon>Rhabditidae</taxon>
        <taxon>Peloderinae</taxon>
        <taxon>Caenorhabditis</taxon>
    </lineage>
</organism>
<reference evidence="2" key="1">
    <citation type="submission" date="2010-08" db="EMBL/GenBank/DDBJ databases">
        <authorList>
            <consortium name="Caenorhabditis japonica Sequencing Consortium"/>
            <person name="Wilson R.K."/>
        </authorList>
    </citation>
    <scope>NUCLEOTIDE SEQUENCE [LARGE SCALE GENOMIC DNA]</scope>
    <source>
        <strain evidence="2">DF5081</strain>
    </source>
</reference>
<protein>
    <submittedName>
        <fullName evidence="1">Uncharacterized protein</fullName>
    </submittedName>
</protein>
<keyword evidence="2" id="KW-1185">Reference proteome</keyword>
<sequence length="31" mass="3496">MQLLKILTDYVPQEDTTPMVFEDGLRTGVNA</sequence>
<proteinExistence type="predicted"/>
<evidence type="ECO:0000313" key="2">
    <source>
        <dbReference type="Proteomes" id="UP000005237"/>
    </source>
</evidence>